<dbReference type="EMBL" id="NBIV01000185">
    <property type="protein sequence ID" value="PXF41911.1"/>
    <property type="molecule type" value="Genomic_DNA"/>
</dbReference>
<name>A0A2V3IIL2_9FLOR</name>
<reference evidence="2 3" key="1">
    <citation type="journal article" date="2018" name="Mol. Biol. Evol.">
        <title>Analysis of the draft genome of the red seaweed Gracilariopsis chorda provides insights into genome size evolution in Rhodophyta.</title>
        <authorList>
            <person name="Lee J."/>
            <person name="Yang E.C."/>
            <person name="Graf L."/>
            <person name="Yang J.H."/>
            <person name="Qiu H."/>
            <person name="Zel Zion U."/>
            <person name="Chan C.X."/>
            <person name="Stephens T.G."/>
            <person name="Weber A.P.M."/>
            <person name="Boo G.H."/>
            <person name="Boo S.M."/>
            <person name="Kim K.M."/>
            <person name="Shin Y."/>
            <person name="Jung M."/>
            <person name="Lee S.J."/>
            <person name="Yim H.S."/>
            <person name="Lee J.H."/>
            <person name="Bhattacharya D."/>
            <person name="Yoon H.S."/>
        </authorList>
    </citation>
    <scope>NUCLEOTIDE SEQUENCE [LARGE SCALE GENOMIC DNA]</scope>
    <source>
        <strain evidence="2 3">SKKU-2015</strain>
        <tissue evidence="2">Whole body</tissue>
    </source>
</reference>
<accession>A0A2V3IIL2</accession>
<evidence type="ECO:0000313" key="2">
    <source>
        <dbReference type="EMBL" id="PXF41911.1"/>
    </source>
</evidence>
<comment type="caution">
    <text evidence="2">The sequence shown here is derived from an EMBL/GenBank/DDBJ whole genome shotgun (WGS) entry which is preliminary data.</text>
</comment>
<evidence type="ECO:0000313" key="3">
    <source>
        <dbReference type="Proteomes" id="UP000247409"/>
    </source>
</evidence>
<dbReference type="Proteomes" id="UP000247409">
    <property type="component" value="Unassembled WGS sequence"/>
</dbReference>
<gene>
    <name evidence="2" type="ORF">BWQ96_08363</name>
</gene>
<organism evidence="2 3">
    <name type="scientific">Gracilariopsis chorda</name>
    <dbReference type="NCBI Taxonomy" id="448386"/>
    <lineage>
        <taxon>Eukaryota</taxon>
        <taxon>Rhodophyta</taxon>
        <taxon>Florideophyceae</taxon>
        <taxon>Rhodymeniophycidae</taxon>
        <taxon>Gracilariales</taxon>
        <taxon>Gracilariaceae</taxon>
        <taxon>Gracilariopsis</taxon>
    </lineage>
</organism>
<feature type="compositionally biased region" description="Acidic residues" evidence="1">
    <location>
        <begin position="85"/>
        <end position="96"/>
    </location>
</feature>
<keyword evidence="3" id="KW-1185">Reference proteome</keyword>
<evidence type="ECO:0000256" key="1">
    <source>
        <dbReference type="SAM" id="MobiDB-lite"/>
    </source>
</evidence>
<protein>
    <submittedName>
        <fullName evidence="2">Uncharacterized protein</fullName>
    </submittedName>
</protein>
<dbReference type="AlphaFoldDB" id="A0A2V3IIL2"/>
<feature type="region of interest" description="Disordered" evidence="1">
    <location>
        <begin position="37"/>
        <end position="96"/>
    </location>
</feature>
<sequence length="96" mass="10269">MQDREALRISVHKRFPALQAGESLPLDSNQLPVGGNFLLTTDSGGEPVLTNGANEQDDLTPISLETSPPKGSDERGPNISSLQCEDPEVVDDVPED</sequence>
<proteinExistence type="predicted"/>
<dbReference type="OrthoDB" id="10656021at2759"/>